<accession>A0A8E2F746</accession>
<dbReference type="Pfam" id="PF25053">
    <property type="entry name" value="DUF7791"/>
    <property type="match status" value="1"/>
</dbReference>
<evidence type="ECO:0000313" key="3">
    <source>
        <dbReference type="Proteomes" id="UP000250140"/>
    </source>
</evidence>
<proteinExistence type="predicted"/>
<name>A0A8E2F746_9PEZI</name>
<gene>
    <name evidence="2" type="ORF">AOQ84DRAFT_229496</name>
</gene>
<dbReference type="InterPro" id="IPR056693">
    <property type="entry name" value="DUF7791"/>
</dbReference>
<evidence type="ECO:0000259" key="1">
    <source>
        <dbReference type="Pfam" id="PF25053"/>
    </source>
</evidence>
<dbReference type="Proteomes" id="UP000250140">
    <property type="component" value="Unassembled WGS sequence"/>
</dbReference>
<protein>
    <recommendedName>
        <fullName evidence="1">DUF7791 domain-containing protein</fullName>
    </recommendedName>
</protein>
<sequence>MDHTSALSVAAAVVQFVDFSSKIISKGYRICRSCNGDICELKENKEGINISENLADLSKRLSESLDPQKLGREPTVTKDIHGLSRDCNGIAKEMFSALVKLKNESKHKKWNSFQEALSTMWSEKQIQALQKRFETFRQQLIVNILISLREQIVDAHQRQVQVNDQLDNGKQSTEFMGAEFLKCISESMRWQMDLINELRRSDGHMQQQEITSKIFDILLNSADTRSTQHFIPRVPASLYFPDMADRHERIIEAHQNTLEWIYGNPGVGPKSWTNFVEWLQEDLTFTSLEYFVETKLAENPGYVELYALEPEFAEHLVESIAIKPPSVSPWVDLVVRSLLADLTNGDRISDLQRRAAMSPLTLLCMSFTDKHDQETALCSAVKPLDANEQLYRAQAMKRQLNSRCKGLLEAVTLMETASVSGAKSNLSTPERGPIFAHLTVQYLHRTVKDFFAKEDVWAQVIASTAKTPFNANLSLCRAYILLFKTLDPNLHFQR</sequence>
<organism evidence="2 3">
    <name type="scientific">Glonium stellatum</name>
    <dbReference type="NCBI Taxonomy" id="574774"/>
    <lineage>
        <taxon>Eukaryota</taxon>
        <taxon>Fungi</taxon>
        <taxon>Dikarya</taxon>
        <taxon>Ascomycota</taxon>
        <taxon>Pezizomycotina</taxon>
        <taxon>Dothideomycetes</taxon>
        <taxon>Pleosporomycetidae</taxon>
        <taxon>Gloniales</taxon>
        <taxon>Gloniaceae</taxon>
        <taxon>Glonium</taxon>
    </lineage>
</organism>
<dbReference type="AlphaFoldDB" id="A0A8E2F746"/>
<feature type="domain" description="DUF7791" evidence="1">
    <location>
        <begin position="356"/>
        <end position="488"/>
    </location>
</feature>
<reference evidence="2 3" key="1">
    <citation type="journal article" date="2016" name="Nat. Commun.">
        <title>Ectomycorrhizal ecology is imprinted in the genome of the dominant symbiotic fungus Cenococcum geophilum.</title>
        <authorList>
            <consortium name="DOE Joint Genome Institute"/>
            <person name="Peter M."/>
            <person name="Kohler A."/>
            <person name="Ohm R.A."/>
            <person name="Kuo A."/>
            <person name="Krutzmann J."/>
            <person name="Morin E."/>
            <person name="Arend M."/>
            <person name="Barry K.W."/>
            <person name="Binder M."/>
            <person name="Choi C."/>
            <person name="Clum A."/>
            <person name="Copeland A."/>
            <person name="Grisel N."/>
            <person name="Haridas S."/>
            <person name="Kipfer T."/>
            <person name="LaButti K."/>
            <person name="Lindquist E."/>
            <person name="Lipzen A."/>
            <person name="Maire R."/>
            <person name="Meier B."/>
            <person name="Mihaltcheva S."/>
            <person name="Molinier V."/>
            <person name="Murat C."/>
            <person name="Poggeler S."/>
            <person name="Quandt C.A."/>
            <person name="Sperisen C."/>
            <person name="Tritt A."/>
            <person name="Tisserant E."/>
            <person name="Crous P.W."/>
            <person name="Henrissat B."/>
            <person name="Nehls U."/>
            <person name="Egli S."/>
            <person name="Spatafora J.W."/>
            <person name="Grigoriev I.V."/>
            <person name="Martin F.M."/>
        </authorList>
    </citation>
    <scope>NUCLEOTIDE SEQUENCE [LARGE SCALE GENOMIC DNA]</scope>
    <source>
        <strain evidence="2 3">CBS 207.34</strain>
    </source>
</reference>
<dbReference type="OrthoDB" id="443402at2759"/>
<dbReference type="EMBL" id="KV749058">
    <property type="protein sequence ID" value="OCL11351.1"/>
    <property type="molecule type" value="Genomic_DNA"/>
</dbReference>
<dbReference type="PANTHER" id="PTHR10039:SF5">
    <property type="entry name" value="NACHT DOMAIN-CONTAINING PROTEIN"/>
    <property type="match status" value="1"/>
</dbReference>
<dbReference type="PANTHER" id="PTHR10039">
    <property type="entry name" value="AMELOGENIN"/>
    <property type="match status" value="1"/>
</dbReference>
<evidence type="ECO:0000313" key="2">
    <source>
        <dbReference type="EMBL" id="OCL11351.1"/>
    </source>
</evidence>
<keyword evidence="3" id="KW-1185">Reference proteome</keyword>